<gene>
    <name evidence="2" type="ORF">J3R73_002920</name>
</gene>
<evidence type="ECO:0000313" key="3">
    <source>
        <dbReference type="Proteomes" id="UP001237448"/>
    </source>
</evidence>
<organism evidence="2 3">
    <name type="scientific">Labrys monachus</name>
    <dbReference type="NCBI Taxonomy" id="217067"/>
    <lineage>
        <taxon>Bacteria</taxon>
        <taxon>Pseudomonadati</taxon>
        <taxon>Pseudomonadota</taxon>
        <taxon>Alphaproteobacteria</taxon>
        <taxon>Hyphomicrobiales</taxon>
        <taxon>Xanthobacteraceae</taxon>
        <taxon>Labrys</taxon>
    </lineage>
</organism>
<reference evidence="2 3" key="1">
    <citation type="submission" date="2023-07" db="EMBL/GenBank/DDBJ databases">
        <title>Genomic Encyclopedia of Type Strains, Phase IV (KMG-IV): sequencing the most valuable type-strain genomes for metagenomic binning, comparative biology and taxonomic classification.</title>
        <authorList>
            <person name="Goeker M."/>
        </authorList>
    </citation>
    <scope>NUCLEOTIDE SEQUENCE [LARGE SCALE GENOMIC DNA]</scope>
    <source>
        <strain evidence="2 3">DSM 5896</strain>
    </source>
</reference>
<proteinExistence type="predicted"/>
<dbReference type="RefSeq" id="WP_307427971.1">
    <property type="nucleotide sequence ID" value="NZ_JAUSVK010000001.1"/>
</dbReference>
<dbReference type="Proteomes" id="UP001237448">
    <property type="component" value="Unassembled WGS sequence"/>
</dbReference>
<protein>
    <recommendedName>
        <fullName evidence="4">Lipoprotein</fullName>
    </recommendedName>
</protein>
<dbReference type="EMBL" id="JAUSVK010000001">
    <property type="protein sequence ID" value="MDQ0393128.1"/>
    <property type="molecule type" value="Genomic_DNA"/>
</dbReference>
<name>A0ABU0FET7_9HYPH</name>
<evidence type="ECO:0000313" key="2">
    <source>
        <dbReference type="EMBL" id="MDQ0393128.1"/>
    </source>
</evidence>
<feature type="compositionally biased region" description="Pro residues" evidence="1">
    <location>
        <begin position="25"/>
        <end position="46"/>
    </location>
</feature>
<dbReference type="PROSITE" id="PS51257">
    <property type="entry name" value="PROKAR_LIPOPROTEIN"/>
    <property type="match status" value="1"/>
</dbReference>
<feature type="region of interest" description="Disordered" evidence="1">
    <location>
        <begin position="19"/>
        <end position="53"/>
    </location>
</feature>
<evidence type="ECO:0000256" key="1">
    <source>
        <dbReference type="SAM" id="MobiDB-lite"/>
    </source>
</evidence>
<sequence>MKLIIVFGAAIVLTACGWQHQTPDHLPPPPNMSAPSGPPPPVPPPEDTGTSQQ</sequence>
<keyword evidence="3" id="KW-1185">Reference proteome</keyword>
<comment type="caution">
    <text evidence="2">The sequence shown here is derived from an EMBL/GenBank/DDBJ whole genome shotgun (WGS) entry which is preliminary data.</text>
</comment>
<evidence type="ECO:0008006" key="4">
    <source>
        <dbReference type="Google" id="ProtNLM"/>
    </source>
</evidence>
<accession>A0ABU0FET7</accession>